<keyword evidence="1" id="KW-0732">Signal</keyword>
<proteinExistence type="predicted"/>
<dbReference type="EMBL" id="NMQW01000020">
    <property type="protein sequence ID" value="OXM85587.1"/>
    <property type="molecule type" value="Genomic_DNA"/>
</dbReference>
<feature type="chain" id="PRO_5013008624" evidence="1">
    <location>
        <begin position="28"/>
        <end position="138"/>
    </location>
</feature>
<accession>A0A229UPW1</accession>
<reference evidence="2 3" key="1">
    <citation type="submission" date="2017-07" db="EMBL/GenBank/DDBJ databases">
        <title>Genome sequencing and assembly of Paenibacillus rigui.</title>
        <authorList>
            <person name="Mayilraj S."/>
        </authorList>
    </citation>
    <scope>NUCLEOTIDE SEQUENCE [LARGE SCALE GENOMIC DNA]</scope>
    <source>
        <strain evidence="2 3">JCM 16352</strain>
    </source>
</reference>
<evidence type="ECO:0000313" key="2">
    <source>
        <dbReference type="EMBL" id="OXM85587.1"/>
    </source>
</evidence>
<name>A0A229UPW1_9BACL</name>
<sequence>MKMKNKKWFSTLLIAASVFLTALPVQAASSQYLEMYENGPSTVESYHHHGNHVYITVNNSAPTGNWGDINWELIDGYSQTIASGTVTNPLTVFGYPNSGDHNISLDFPLDGSNQNDARLVLTCTSGRCQGDAYIETTN</sequence>
<organism evidence="2 3">
    <name type="scientific">Paenibacillus rigui</name>
    <dbReference type="NCBI Taxonomy" id="554312"/>
    <lineage>
        <taxon>Bacteria</taxon>
        <taxon>Bacillati</taxon>
        <taxon>Bacillota</taxon>
        <taxon>Bacilli</taxon>
        <taxon>Bacillales</taxon>
        <taxon>Paenibacillaceae</taxon>
        <taxon>Paenibacillus</taxon>
    </lineage>
</organism>
<protein>
    <submittedName>
        <fullName evidence="2">Uncharacterized protein</fullName>
    </submittedName>
</protein>
<gene>
    <name evidence="2" type="ORF">CF651_14460</name>
</gene>
<comment type="caution">
    <text evidence="2">The sequence shown here is derived from an EMBL/GenBank/DDBJ whole genome shotgun (WGS) entry which is preliminary data.</text>
</comment>
<keyword evidence="3" id="KW-1185">Reference proteome</keyword>
<dbReference type="RefSeq" id="WP_094015578.1">
    <property type="nucleotide sequence ID" value="NZ_NMQW01000020.1"/>
</dbReference>
<feature type="signal peptide" evidence="1">
    <location>
        <begin position="1"/>
        <end position="27"/>
    </location>
</feature>
<evidence type="ECO:0000313" key="3">
    <source>
        <dbReference type="Proteomes" id="UP000215509"/>
    </source>
</evidence>
<dbReference type="AlphaFoldDB" id="A0A229UPW1"/>
<dbReference type="Proteomes" id="UP000215509">
    <property type="component" value="Unassembled WGS sequence"/>
</dbReference>
<evidence type="ECO:0000256" key="1">
    <source>
        <dbReference type="SAM" id="SignalP"/>
    </source>
</evidence>